<keyword evidence="1" id="KW-0732">Signal</keyword>
<feature type="domain" description="M23ase beta-sheet core" evidence="2">
    <location>
        <begin position="63"/>
        <end position="181"/>
    </location>
</feature>
<organism evidence="3 4">
    <name type="scientific">Pacificibacter maritimus</name>
    <dbReference type="NCBI Taxonomy" id="762213"/>
    <lineage>
        <taxon>Bacteria</taxon>
        <taxon>Pseudomonadati</taxon>
        <taxon>Pseudomonadota</taxon>
        <taxon>Alphaproteobacteria</taxon>
        <taxon>Rhodobacterales</taxon>
        <taxon>Roseobacteraceae</taxon>
        <taxon>Pacificibacter</taxon>
    </lineage>
</organism>
<dbReference type="Proteomes" id="UP000269689">
    <property type="component" value="Unassembled WGS sequence"/>
</dbReference>
<comment type="caution">
    <text evidence="3">The sequence shown here is derived from an EMBL/GenBank/DDBJ whole genome shotgun (WGS) entry which is preliminary data.</text>
</comment>
<feature type="signal peptide" evidence="1">
    <location>
        <begin position="1"/>
        <end position="20"/>
    </location>
</feature>
<gene>
    <name evidence="3" type="ORF">EDD53_1552</name>
</gene>
<reference evidence="3 4" key="1">
    <citation type="submission" date="2018-11" db="EMBL/GenBank/DDBJ databases">
        <title>Genomic Encyclopedia of Type Strains, Phase IV (KMG-IV): sequencing the most valuable type-strain genomes for metagenomic binning, comparative biology and taxonomic classification.</title>
        <authorList>
            <person name="Goeker M."/>
        </authorList>
    </citation>
    <scope>NUCLEOTIDE SEQUENCE [LARGE SCALE GENOMIC DNA]</scope>
    <source>
        <strain evidence="3 4">DSM 104731</strain>
    </source>
</reference>
<dbReference type="PANTHER" id="PTHR21666">
    <property type="entry name" value="PEPTIDASE-RELATED"/>
    <property type="match status" value="1"/>
</dbReference>
<keyword evidence="4" id="KW-1185">Reference proteome</keyword>
<accession>A0A3N4UBH3</accession>
<evidence type="ECO:0000313" key="4">
    <source>
        <dbReference type="Proteomes" id="UP000269689"/>
    </source>
</evidence>
<dbReference type="OrthoDB" id="5489603at2"/>
<dbReference type="Gene3D" id="2.70.70.10">
    <property type="entry name" value="Glucose Permease (Domain IIA)"/>
    <property type="match status" value="1"/>
</dbReference>
<evidence type="ECO:0000259" key="2">
    <source>
        <dbReference type="Pfam" id="PF01551"/>
    </source>
</evidence>
<dbReference type="GO" id="GO:0004222">
    <property type="term" value="F:metalloendopeptidase activity"/>
    <property type="evidence" value="ECO:0007669"/>
    <property type="project" value="TreeGrafter"/>
</dbReference>
<sequence length="326" mass="34572">MRSVLTSLLSILSLASPALAGDIRLSQPIDCTLGSDCYIQNYVDTDPSSAAQDFTCGALTYNGHKGVDFALPTQADMLKPVNVLASAAGRVVATRDGMADISQKSPNAPNVSGVECGNGLVLDHGGGWTTQYCHMKRGSLIVKQGDQIERGAPLGQVGLSGRTEFPHVHIVARKDGKVIDPFNPFASKTSNACTTTPTDSLWDQPIAYQSTSLLQVGIASSEPEYAAIKAGTVLVDSLPVSSPALVVYGFAFGGQTNDIMRLTLRGPKGIVAQRDVTSTKNQAQFFNATGRKSSQSWPEGTYEAQVEIERNGIVISSMSHQIDLIP</sequence>
<dbReference type="SUPFAM" id="SSF51261">
    <property type="entry name" value="Duplicated hybrid motif"/>
    <property type="match status" value="1"/>
</dbReference>
<proteinExistence type="predicted"/>
<dbReference type="InterPro" id="IPR011055">
    <property type="entry name" value="Dup_hybrid_motif"/>
</dbReference>
<dbReference type="CDD" id="cd12797">
    <property type="entry name" value="M23_peptidase"/>
    <property type="match status" value="1"/>
</dbReference>
<dbReference type="InterPro" id="IPR050570">
    <property type="entry name" value="Cell_wall_metabolism_enzyme"/>
</dbReference>
<name>A0A3N4UBH3_9RHOB</name>
<dbReference type="PANTHER" id="PTHR21666:SF270">
    <property type="entry name" value="MUREIN HYDROLASE ACTIVATOR ENVC"/>
    <property type="match status" value="1"/>
</dbReference>
<dbReference type="Pfam" id="PF01551">
    <property type="entry name" value="Peptidase_M23"/>
    <property type="match status" value="1"/>
</dbReference>
<evidence type="ECO:0000313" key="3">
    <source>
        <dbReference type="EMBL" id="RPE67148.1"/>
    </source>
</evidence>
<dbReference type="InterPro" id="IPR016047">
    <property type="entry name" value="M23ase_b-sheet_dom"/>
</dbReference>
<dbReference type="RefSeq" id="WP_123792628.1">
    <property type="nucleotide sequence ID" value="NZ_RKQK01000002.1"/>
</dbReference>
<feature type="chain" id="PRO_5018054254" evidence="1">
    <location>
        <begin position="21"/>
        <end position="326"/>
    </location>
</feature>
<dbReference type="EMBL" id="RKQK01000002">
    <property type="protein sequence ID" value="RPE67148.1"/>
    <property type="molecule type" value="Genomic_DNA"/>
</dbReference>
<dbReference type="AlphaFoldDB" id="A0A3N4UBH3"/>
<protein>
    <submittedName>
        <fullName evidence="3">Peptidase M23-like protein</fullName>
    </submittedName>
</protein>
<evidence type="ECO:0000256" key="1">
    <source>
        <dbReference type="SAM" id="SignalP"/>
    </source>
</evidence>